<dbReference type="Proteomes" id="UP000693970">
    <property type="component" value="Unassembled WGS sequence"/>
</dbReference>
<reference evidence="1" key="2">
    <citation type="submission" date="2021-04" db="EMBL/GenBank/DDBJ databases">
        <authorList>
            <person name="Podell S."/>
        </authorList>
    </citation>
    <scope>NUCLEOTIDE SEQUENCE</scope>
    <source>
        <strain evidence="1">Hildebrandi</strain>
    </source>
</reference>
<protein>
    <submittedName>
        <fullName evidence="1">Uncharacterized protein</fullName>
    </submittedName>
</protein>
<organism evidence="1 2">
    <name type="scientific">Nitzschia inconspicua</name>
    <dbReference type="NCBI Taxonomy" id="303405"/>
    <lineage>
        <taxon>Eukaryota</taxon>
        <taxon>Sar</taxon>
        <taxon>Stramenopiles</taxon>
        <taxon>Ochrophyta</taxon>
        <taxon>Bacillariophyta</taxon>
        <taxon>Bacillariophyceae</taxon>
        <taxon>Bacillariophycidae</taxon>
        <taxon>Bacillariales</taxon>
        <taxon>Bacillariaceae</taxon>
        <taxon>Nitzschia</taxon>
    </lineage>
</organism>
<comment type="caution">
    <text evidence="1">The sequence shown here is derived from an EMBL/GenBank/DDBJ whole genome shotgun (WGS) entry which is preliminary data.</text>
</comment>
<keyword evidence="2" id="KW-1185">Reference proteome</keyword>
<dbReference type="OrthoDB" id="497908at2759"/>
<proteinExistence type="predicted"/>
<evidence type="ECO:0000313" key="1">
    <source>
        <dbReference type="EMBL" id="KAG7369123.1"/>
    </source>
</evidence>
<dbReference type="AlphaFoldDB" id="A0A9K3LW59"/>
<gene>
    <name evidence="1" type="ORF">IV203_031866</name>
</gene>
<accession>A0A9K3LW59</accession>
<evidence type="ECO:0000313" key="2">
    <source>
        <dbReference type="Proteomes" id="UP000693970"/>
    </source>
</evidence>
<name>A0A9K3LW59_9STRA</name>
<sequence>MGKNRLHGRLLVRLGVIAVLGLSALNLPPRQDHFHVSAFVLTTSPIVQRSAAQTHQSTSTKTRFSFSKLGENILDRFTDPKIEDPMLPLTEAGIAQIVAPTLELFWLQLNQSPFPSWAQPLYDYTFTPRGALLAPTLVHGAGLACAWLLGCLAAKGYQREAYESDALRVVSTTLKAGAFACGILILATQFDLYREMGGYVQVGDSAETDLRIYRALVEVIDDIFFEAVTLLGWRLLRSRVA</sequence>
<reference evidence="1" key="1">
    <citation type="journal article" date="2021" name="Sci. Rep.">
        <title>Diploid genomic architecture of Nitzschia inconspicua, an elite biomass production diatom.</title>
        <authorList>
            <person name="Oliver A."/>
            <person name="Podell S."/>
            <person name="Pinowska A."/>
            <person name="Traller J.C."/>
            <person name="Smith S.R."/>
            <person name="McClure R."/>
            <person name="Beliaev A."/>
            <person name="Bohutskyi P."/>
            <person name="Hill E.A."/>
            <person name="Rabines A."/>
            <person name="Zheng H."/>
            <person name="Allen L.Z."/>
            <person name="Kuo A."/>
            <person name="Grigoriev I.V."/>
            <person name="Allen A.E."/>
            <person name="Hazlebeck D."/>
            <person name="Allen E.E."/>
        </authorList>
    </citation>
    <scope>NUCLEOTIDE SEQUENCE</scope>
    <source>
        <strain evidence="1">Hildebrandi</strain>
    </source>
</reference>
<dbReference type="EMBL" id="JAGRRH010000006">
    <property type="protein sequence ID" value="KAG7369123.1"/>
    <property type="molecule type" value="Genomic_DNA"/>
</dbReference>